<dbReference type="PROSITE" id="PS51208">
    <property type="entry name" value="AUTOTRANSPORTER"/>
    <property type="match status" value="1"/>
</dbReference>
<dbReference type="NCBIfam" id="TIGR01414">
    <property type="entry name" value="autotrans_barl"/>
    <property type="match status" value="1"/>
</dbReference>
<dbReference type="Gene3D" id="2.160.20.20">
    <property type="match status" value="2"/>
</dbReference>
<protein>
    <submittedName>
        <fullName evidence="4">Autotransporter outer membrane beta-barrel domain-containing protein</fullName>
    </submittedName>
</protein>
<evidence type="ECO:0000313" key="4">
    <source>
        <dbReference type="EMBL" id="ATW29543.1"/>
    </source>
</evidence>
<dbReference type="InterPro" id="IPR043990">
    <property type="entry name" value="AC_1"/>
</dbReference>
<evidence type="ECO:0000256" key="2">
    <source>
        <dbReference type="SAM" id="SignalP"/>
    </source>
</evidence>
<sequence length="989" mass="107347">MRYQKIVKHTITLYVLTLMIQSGPGFAEPKIFEEDTILKDKAYYTQGIEITNQAKVINEGALKVSVFTVEYDAINVSDASTLTLKGGEDKPIQITVKDGIAGLSASDKNTKIHADKIHITGIDFDYGIMATEKAQITINNSIIIGEDSDFSGFYASKPGTNIVSNKIDITTTKENSYGVKVIDGANVDINNGTITGKEKKFIGLLAKGKNTTLAISNIDINVNDEKSIAVKAEKGAKVIFKGSNAINGKGDNIYGVWASGHGTNFEMDEMTITMNAEKGSGVRSPAGVRVSRGATGIIHEGSAITGTGNNFDGLWAKGAHSNLTANQLTINIHGDDSGGVTVQSGALISIDKNSSVTTTGALSHALRLLPNSTLKINDSHIETIKTDSAIVYGEPPDTEEKRESVLQIKGGSLKAGGDLILSKGGTIAVVLNNVITSPPGSGYSLNVVDNGEVNLEVKQTKLYGNILADNVSKASVSLSNESELNGWFKATNLSVDPTSTWSVTGHSILEQLKNEGNIVFTSQNNIFNTITTNDYRGNNGTITFNTRLGGDDSPTDRLIINNNSKETTRVKVHNVGGKGAKTEEGIKIIEIKGKESEGIFIQDGRIVAGAYDYYLKKGSQSGRDETSWYLVSSRPEVPNNSLSTPPAAVAPPPPPPPAAAPVISSTLRPESLSYAHNLHASNTMFQMTLHERLGEIQYTQPQASERPAPAMWIRAVGGHHTASMSDTHAQSHRYVMMLGGDIAQWSSDGLNRYHVGFMGGYGRDHNTAHHDDSELSSQGKVRGYSAGAYATWYQSDDDASRFYVDTWALYHWFDNAVTGQELPTESYKSRGLSASVESGYAFKVAEVVSRSGIPHSFWVQPTAQLTWMDVKPQDHTETNGTLVTGRSGHLQIRLGLRAHLLGHSPQDEGKHREFEPFIEANWIHNLKHVAIRMNDSTHEIQGNRHIAEFKTGVEAKMNEYLYLWGHVAHQIGKKSYRDTRGVLGVKYHF</sequence>
<dbReference type="PANTHER" id="PTHR12338:SF5">
    <property type="entry name" value="ANTIGEN 43-RELATED"/>
    <property type="match status" value="1"/>
</dbReference>
<feature type="signal peptide" evidence="2">
    <location>
        <begin position="1"/>
        <end position="27"/>
    </location>
</feature>
<dbReference type="CDD" id="cd01344">
    <property type="entry name" value="PL2_Passenger_AT"/>
    <property type="match status" value="1"/>
</dbReference>
<evidence type="ECO:0000256" key="1">
    <source>
        <dbReference type="SAM" id="MobiDB-lite"/>
    </source>
</evidence>
<dbReference type="InterPro" id="IPR012332">
    <property type="entry name" value="Autotransporter_pectin_lyase_C"/>
</dbReference>
<keyword evidence="2" id="KW-0732">Signal</keyword>
<organism evidence="4 5">
    <name type="scientific">Candidatus Williamhamiltonella defendens</name>
    <dbReference type="NCBI Taxonomy" id="138072"/>
    <lineage>
        <taxon>Bacteria</taxon>
        <taxon>Pseudomonadati</taxon>
        <taxon>Pseudomonadota</taxon>
        <taxon>Gammaproteobacteria</taxon>
        <taxon>Enterobacterales</taxon>
        <taxon>Enterobacteriaceae</taxon>
        <taxon>aphid secondary symbionts</taxon>
        <taxon>Candidatus Williamhamiltonella</taxon>
    </lineage>
</organism>
<dbReference type="SUPFAM" id="SSF51126">
    <property type="entry name" value="Pectin lyase-like"/>
    <property type="match status" value="1"/>
</dbReference>
<feature type="region of interest" description="Disordered" evidence="1">
    <location>
        <begin position="636"/>
        <end position="660"/>
    </location>
</feature>
<reference evidence="5" key="2">
    <citation type="submission" date="2017-11" db="EMBL/GenBank/DDBJ databases">
        <title>PacBio sequencing of new strain of the secondary endosymbiont Candidatus Hamiltonella defensa.</title>
        <authorList>
            <person name="Strand M.R."/>
            <person name="Oliver K."/>
        </authorList>
    </citation>
    <scope>NUCLEOTIDE SEQUENCE [LARGE SCALE GENOMIC DNA]</scope>
    <source>
        <strain evidence="5">A2C</strain>
    </source>
</reference>
<dbReference type="RefSeq" id="WP_100103102.1">
    <property type="nucleotide sequence ID" value="NZ_CAWNMT010000001.1"/>
</dbReference>
<dbReference type="SMART" id="SM00869">
    <property type="entry name" value="Autotransporter"/>
    <property type="match status" value="1"/>
</dbReference>
<evidence type="ECO:0000259" key="3">
    <source>
        <dbReference type="PROSITE" id="PS51208"/>
    </source>
</evidence>
<feature type="domain" description="Autotransporter" evidence="3">
    <location>
        <begin position="704"/>
        <end position="989"/>
    </location>
</feature>
<dbReference type="InterPro" id="IPR036709">
    <property type="entry name" value="Autotransporte_beta_dom_sf"/>
</dbReference>
<dbReference type="EMBL" id="CP017606">
    <property type="protein sequence ID" value="ATW29543.1"/>
    <property type="molecule type" value="Genomic_DNA"/>
</dbReference>
<evidence type="ECO:0000313" key="5">
    <source>
        <dbReference type="Proteomes" id="UP000230008"/>
    </source>
</evidence>
<gene>
    <name evidence="4" type="ORF">BJP41_03335</name>
</gene>
<dbReference type="GO" id="GO:0019867">
    <property type="term" value="C:outer membrane"/>
    <property type="evidence" value="ECO:0007669"/>
    <property type="project" value="InterPro"/>
</dbReference>
<dbReference type="InterPro" id="IPR005546">
    <property type="entry name" value="Autotransporte_beta"/>
</dbReference>
<accession>A0A2D3T1J8</accession>
<dbReference type="InterPro" id="IPR050909">
    <property type="entry name" value="Bact_Autotransporter_VF"/>
</dbReference>
<dbReference type="Pfam" id="PF18883">
    <property type="entry name" value="AC_1"/>
    <property type="match status" value="1"/>
</dbReference>
<feature type="chain" id="PRO_5013797037" evidence="2">
    <location>
        <begin position="28"/>
        <end position="989"/>
    </location>
</feature>
<dbReference type="InterPro" id="IPR011050">
    <property type="entry name" value="Pectin_lyase_fold/virulence"/>
</dbReference>
<name>A0A2D3T1J8_9ENTR</name>
<dbReference type="Proteomes" id="UP000230008">
    <property type="component" value="Chromosome"/>
</dbReference>
<reference evidence="5" key="1">
    <citation type="submission" date="2016-10" db="EMBL/GenBank/DDBJ databases">
        <authorList>
            <person name="Chevignon G."/>
        </authorList>
    </citation>
    <scope>NUCLEOTIDE SEQUENCE [LARGE SCALE GENOMIC DNA]</scope>
    <source>
        <strain evidence="5">A2C</strain>
    </source>
</reference>
<dbReference type="PANTHER" id="PTHR12338">
    <property type="entry name" value="AUTOTRANSPORTER"/>
    <property type="match status" value="1"/>
</dbReference>
<dbReference type="Gene3D" id="2.40.128.130">
    <property type="entry name" value="Autotransporter beta-domain"/>
    <property type="match status" value="1"/>
</dbReference>
<proteinExistence type="predicted"/>
<feature type="compositionally biased region" description="Pro residues" evidence="1">
    <location>
        <begin position="648"/>
        <end position="659"/>
    </location>
</feature>
<dbReference type="AlphaFoldDB" id="A0A2D3T1J8"/>
<dbReference type="InterPro" id="IPR006315">
    <property type="entry name" value="OM_autotransptr_brl_dom"/>
</dbReference>
<dbReference type="SUPFAM" id="SSF103515">
    <property type="entry name" value="Autotransporter"/>
    <property type="match status" value="1"/>
</dbReference>
<dbReference type="Pfam" id="PF03797">
    <property type="entry name" value="Autotransporter"/>
    <property type="match status" value="1"/>
</dbReference>